<sequence length="105" mass="11490">MSRFPQLLLLCLLGIGFGLDYADAFKVPFRINDVLPILSRQVSWPVLNDFHSAVDLLPVFVGSVTPDNGTIDWKGACFDGNVARLEFTEGDRAQPDLGGGIMHLT</sequence>
<evidence type="ECO:0000313" key="2">
    <source>
        <dbReference type="EMBL" id="PKI56203.1"/>
    </source>
</evidence>
<name>A0A2I0JJR1_PUNGR</name>
<reference evidence="2 3" key="1">
    <citation type="submission" date="2017-11" db="EMBL/GenBank/DDBJ databases">
        <title>De-novo sequencing of pomegranate (Punica granatum L.) genome.</title>
        <authorList>
            <person name="Akparov Z."/>
            <person name="Amiraslanov A."/>
            <person name="Hajiyeva S."/>
            <person name="Abbasov M."/>
            <person name="Kaur K."/>
            <person name="Hamwieh A."/>
            <person name="Solovyev V."/>
            <person name="Salamov A."/>
            <person name="Braich B."/>
            <person name="Kosarev P."/>
            <person name="Mahmoud A."/>
            <person name="Hajiyev E."/>
            <person name="Babayeva S."/>
            <person name="Izzatullayeva V."/>
            <person name="Mammadov A."/>
            <person name="Mammadov A."/>
            <person name="Sharifova S."/>
            <person name="Ojaghi J."/>
            <person name="Eynullazada K."/>
            <person name="Bayramov B."/>
            <person name="Abdulazimova A."/>
            <person name="Shahmuradov I."/>
        </authorList>
    </citation>
    <scope>NUCLEOTIDE SEQUENCE [LARGE SCALE GENOMIC DNA]</scope>
    <source>
        <strain evidence="3">cv. AG2017</strain>
        <tissue evidence="2">Leaf</tissue>
    </source>
</reference>
<feature type="chain" id="PRO_5014119488" evidence="1">
    <location>
        <begin position="25"/>
        <end position="105"/>
    </location>
</feature>
<evidence type="ECO:0000313" key="3">
    <source>
        <dbReference type="Proteomes" id="UP000233551"/>
    </source>
</evidence>
<accession>A0A2I0JJR1</accession>
<keyword evidence="1" id="KW-0732">Signal</keyword>
<feature type="signal peptide" evidence="1">
    <location>
        <begin position="1"/>
        <end position="24"/>
    </location>
</feature>
<dbReference type="AlphaFoldDB" id="A0A2I0JJR1"/>
<protein>
    <submittedName>
        <fullName evidence="2">Uncharacterized protein</fullName>
    </submittedName>
</protein>
<dbReference type="EMBL" id="PGOL01001616">
    <property type="protein sequence ID" value="PKI56203.1"/>
    <property type="molecule type" value="Genomic_DNA"/>
</dbReference>
<keyword evidence="3" id="KW-1185">Reference proteome</keyword>
<dbReference type="STRING" id="22663.A0A2I0JJR1"/>
<dbReference type="PANTHER" id="PTHR31354">
    <property type="entry name" value="OS01G0793500 PROTEIN"/>
    <property type="match status" value="1"/>
</dbReference>
<organism evidence="2 3">
    <name type="scientific">Punica granatum</name>
    <name type="common">Pomegranate</name>
    <dbReference type="NCBI Taxonomy" id="22663"/>
    <lineage>
        <taxon>Eukaryota</taxon>
        <taxon>Viridiplantae</taxon>
        <taxon>Streptophyta</taxon>
        <taxon>Embryophyta</taxon>
        <taxon>Tracheophyta</taxon>
        <taxon>Spermatophyta</taxon>
        <taxon>Magnoliopsida</taxon>
        <taxon>eudicotyledons</taxon>
        <taxon>Gunneridae</taxon>
        <taxon>Pentapetalae</taxon>
        <taxon>rosids</taxon>
        <taxon>malvids</taxon>
        <taxon>Myrtales</taxon>
        <taxon>Lythraceae</taxon>
        <taxon>Punica</taxon>
    </lineage>
</organism>
<dbReference type="PANTHER" id="PTHR31354:SF7">
    <property type="entry name" value="OS09G0392000 PROTEIN"/>
    <property type="match status" value="1"/>
</dbReference>
<comment type="caution">
    <text evidence="2">The sequence shown here is derived from an EMBL/GenBank/DDBJ whole genome shotgun (WGS) entry which is preliminary data.</text>
</comment>
<proteinExistence type="predicted"/>
<dbReference type="Proteomes" id="UP000233551">
    <property type="component" value="Unassembled WGS sequence"/>
</dbReference>
<feature type="non-terminal residue" evidence="2">
    <location>
        <position position="105"/>
    </location>
</feature>
<evidence type="ECO:0000256" key="1">
    <source>
        <dbReference type="SAM" id="SignalP"/>
    </source>
</evidence>
<gene>
    <name evidence="2" type="ORF">CRG98_023398</name>
</gene>